<dbReference type="AlphaFoldDB" id="A0AAC9HUL0"/>
<keyword evidence="8" id="KW-1185">Reference proteome</keyword>
<dbReference type="InterPro" id="IPR003593">
    <property type="entry name" value="AAA+_ATPase"/>
</dbReference>
<dbReference type="PANTHER" id="PTHR42711:SF17">
    <property type="entry name" value="ABC TRANSPORTER ATP-BINDING PROTEIN"/>
    <property type="match status" value="1"/>
</dbReference>
<name>A0AAC9HUL0_9PSEU</name>
<sequence length="304" mass="32783">MTEYLAKAVGASKHYGDVVALDAMDLDIPAGQLVGLLGPNGAGKTTLISLLTGLRRPTAGRVELFGGDPRKPANRIALGSTPQQTGLPETLRVREVVEFVAGHYPDPRPTGELLEEFGLTASANKQTGALSGGQQRRLTVALAFIGRPRLVVLDEPTTGLDVDGRHALWEALRRYHATGGTLLLTSHYLEEVEALAERVVVIDQGRVLADDSLNAIRSKVATSRIELRCAELPELPGVLRREETEDRIRLFTQDPDQLVRDLVHSGAAFRDLQISTTSLEEAFVALTSKAAPTESNLTASGDLR</sequence>
<dbReference type="GO" id="GO:0016887">
    <property type="term" value="F:ATP hydrolysis activity"/>
    <property type="evidence" value="ECO:0007669"/>
    <property type="project" value="InterPro"/>
</dbReference>
<evidence type="ECO:0000256" key="2">
    <source>
        <dbReference type="ARBA" id="ARBA00022448"/>
    </source>
</evidence>
<accession>A0AAC9HUL0</accession>
<dbReference type="InterPro" id="IPR050763">
    <property type="entry name" value="ABC_transporter_ATP-binding"/>
</dbReference>
<keyword evidence="3" id="KW-0547">Nucleotide-binding</keyword>
<dbReference type="Proteomes" id="UP000095210">
    <property type="component" value="Chromosome"/>
</dbReference>
<evidence type="ECO:0000256" key="5">
    <source>
        <dbReference type="ARBA" id="ARBA00023251"/>
    </source>
</evidence>
<dbReference type="PROSITE" id="PS00211">
    <property type="entry name" value="ABC_TRANSPORTER_1"/>
    <property type="match status" value="1"/>
</dbReference>
<evidence type="ECO:0000256" key="4">
    <source>
        <dbReference type="ARBA" id="ARBA00022840"/>
    </source>
</evidence>
<dbReference type="Pfam" id="PF00005">
    <property type="entry name" value="ABC_tran"/>
    <property type="match status" value="1"/>
</dbReference>
<organism evidence="7 8">
    <name type="scientific">Actinoalloteichus hymeniacidonis</name>
    <dbReference type="NCBI Taxonomy" id="340345"/>
    <lineage>
        <taxon>Bacteria</taxon>
        <taxon>Bacillati</taxon>
        <taxon>Actinomycetota</taxon>
        <taxon>Actinomycetes</taxon>
        <taxon>Pseudonocardiales</taxon>
        <taxon>Pseudonocardiaceae</taxon>
        <taxon>Actinoalloteichus</taxon>
    </lineage>
</organism>
<dbReference type="InterPro" id="IPR003439">
    <property type="entry name" value="ABC_transporter-like_ATP-bd"/>
</dbReference>
<dbReference type="GO" id="GO:0005886">
    <property type="term" value="C:plasma membrane"/>
    <property type="evidence" value="ECO:0007669"/>
    <property type="project" value="UniProtKB-SubCell"/>
</dbReference>
<dbReference type="PANTHER" id="PTHR42711">
    <property type="entry name" value="ABC TRANSPORTER ATP-BINDING PROTEIN"/>
    <property type="match status" value="1"/>
</dbReference>
<keyword evidence="4" id="KW-0067">ATP-binding</keyword>
<dbReference type="CDD" id="cd03230">
    <property type="entry name" value="ABC_DR_subfamily_A"/>
    <property type="match status" value="1"/>
</dbReference>
<evidence type="ECO:0000256" key="1">
    <source>
        <dbReference type="ARBA" id="ARBA00004202"/>
    </source>
</evidence>
<protein>
    <submittedName>
        <fullName evidence="7">ABC-type multidrug transport system, ATPase component</fullName>
    </submittedName>
</protein>
<dbReference type="RefSeq" id="WP_069852340.1">
    <property type="nucleotide sequence ID" value="NZ_CP014859.1"/>
</dbReference>
<dbReference type="GO" id="GO:0046677">
    <property type="term" value="P:response to antibiotic"/>
    <property type="evidence" value="ECO:0007669"/>
    <property type="project" value="UniProtKB-KW"/>
</dbReference>
<dbReference type="Gene3D" id="3.40.50.300">
    <property type="entry name" value="P-loop containing nucleotide triphosphate hydrolases"/>
    <property type="match status" value="1"/>
</dbReference>
<dbReference type="GO" id="GO:0005524">
    <property type="term" value="F:ATP binding"/>
    <property type="evidence" value="ECO:0007669"/>
    <property type="project" value="UniProtKB-KW"/>
</dbReference>
<reference evidence="8" key="1">
    <citation type="submission" date="2016-03" db="EMBL/GenBank/DDBJ databases">
        <title>Complete genome sequence of the type strain Actinoalloteichus hymeniacidonis DSM 45092.</title>
        <authorList>
            <person name="Schaffert L."/>
            <person name="Albersmeier A."/>
            <person name="Winkler A."/>
            <person name="Kalinowski J."/>
            <person name="Zotchev S."/>
            <person name="Ruckert C."/>
        </authorList>
    </citation>
    <scope>NUCLEOTIDE SEQUENCE [LARGE SCALE GENOMIC DNA]</scope>
    <source>
        <strain evidence="8">HPA177(T) (DSM 45092(T))</strain>
    </source>
</reference>
<gene>
    <name evidence="7" type="ORF">TL08_24360</name>
</gene>
<dbReference type="EMBL" id="CP014859">
    <property type="protein sequence ID" value="AOS65650.1"/>
    <property type="molecule type" value="Genomic_DNA"/>
</dbReference>
<proteinExistence type="predicted"/>
<dbReference type="SMART" id="SM00382">
    <property type="entry name" value="AAA"/>
    <property type="match status" value="1"/>
</dbReference>
<feature type="domain" description="ABC transporter" evidence="6">
    <location>
        <begin position="6"/>
        <end position="229"/>
    </location>
</feature>
<dbReference type="SUPFAM" id="SSF52540">
    <property type="entry name" value="P-loop containing nucleoside triphosphate hydrolases"/>
    <property type="match status" value="1"/>
</dbReference>
<dbReference type="InterPro" id="IPR017871">
    <property type="entry name" value="ABC_transporter-like_CS"/>
</dbReference>
<dbReference type="InterPro" id="IPR027417">
    <property type="entry name" value="P-loop_NTPase"/>
</dbReference>
<evidence type="ECO:0000256" key="3">
    <source>
        <dbReference type="ARBA" id="ARBA00022741"/>
    </source>
</evidence>
<evidence type="ECO:0000313" key="7">
    <source>
        <dbReference type="EMBL" id="AOS65650.1"/>
    </source>
</evidence>
<dbReference type="KEGG" id="ahm:TL08_24360"/>
<keyword evidence="2" id="KW-0813">Transport</keyword>
<comment type="subcellular location">
    <subcellularLocation>
        <location evidence="1">Cell membrane</location>
        <topology evidence="1">Peripheral membrane protein</topology>
    </subcellularLocation>
</comment>
<keyword evidence="5" id="KW-0046">Antibiotic resistance</keyword>
<evidence type="ECO:0000313" key="8">
    <source>
        <dbReference type="Proteomes" id="UP000095210"/>
    </source>
</evidence>
<dbReference type="PROSITE" id="PS50893">
    <property type="entry name" value="ABC_TRANSPORTER_2"/>
    <property type="match status" value="1"/>
</dbReference>
<evidence type="ECO:0000259" key="6">
    <source>
        <dbReference type="PROSITE" id="PS50893"/>
    </source>
</evidence>